<dbReference type="PROSITE" id="PS00113">
    <property type="entry name" value="ADENYLATE_KINASE"/>
    <property type="match status" value="1"/>
</dbReference>
<gene>
    <name evidence="6" type="primary">adk</name>
    <name evidence="10" type="ORF">AOX59_12745</name>
</gene>
<dbReference type="CDD" id="cd01428">
    <property type="entry name" value="ADK"/>
    <property type="match status" value="1"/>
</dbReference>
<reference evidence="10 11" key="1">
    <citation type="submission" date="2016-01" db="EMBL/GenBank/DDBJ databases">
        <title>Complete genome sequence of strain Lentibacillus amyloliquefaciens LAM0015T isolated from saline sediment.</title>
        <authorList>
            <person name="Wang J.-L."/>
            <person name="He M.-X."/>
        </authorList>
    </citation>
    <scope>NUCLEOTIDE SEQUENCE [LARGE SCALE GENOMIC DNA]</scope>
    <source>
        <strain evidence="10 11">LAM0015</strain>
    </source>
</reference>
<feature type="binding site" evidence="6">
    <location>
        <begin position="57"/>
        <end position="59"/>
    </location>
    <ligand>
        <name>AMP</name>
        <dbReference type="ChEBI" id="CHEBI:456215"/>
    </ligand>
</feature>
<dbReference type="FunFam" id="3.40.50.300:FF:000106">
    <property type="entry name" value="Adenylate kinase mitochondrial"/>
    <property type="match status" value="1"/>
</dbReference>
<proteinExistence type="inferred from homology"/>
<sequence length="214" mass="23987">MNLILMGLPGAGKGTQAEKINETYHIPHISTGDMFRLAIKEGTELGKKAKEFMDQGELVPDDVTIGIVKERLSKDDCKNGFLLDGFPRTIAQAEALQSLLDELGTSIDYCLRVDVPEENLVERLTGRRICPTCGTTYHVNYNPPQQEGICDHDGSKLIQREDDQAETVKNRLEVNMKQAKPLLDFYDEKGYLVTINGDQEIDQVFKDIQSAIEK</sequence>
<dbReference type="GO" id="GO:0004017">
    <property type="term" value="F:AMP kinase activity"/>
    <property type="evidence" value="ECO:0007669"/>
    <property type="project" value="UniProtKB-UniRule"/>
</dbReference>
<evidence type="ECO:0000256" key="5">
    <source>
        <dbReference type="ARBA" id="ARBA00022840"/>
    </source>
</evidence>
<dbReference type="Pfam" id="PF00406">
    <property type="entry name" value="ADK"/>
    <property type="match status" value="1"/>
</dbReference>
<keyword evidence="5 6" id="KW-0067">ATP-binding</keyword>
<dbReference type="InterPro" id="IPR000850">
    <property type="entry name" value="Adenylat/UMP-CMP_kin"/>
</dbReference>
<comment type="catalytic activity">
    <reaction evidence="6 8">
        <text>AMP + ATP = 2 ADP</text>
        <dbReference type="Rhea" id="RHEA:12973"/>
        <dbReference type="ChEBI" id="CHEBI:30616"/>
        <dbReference type="ChEBI" id="CHEBI:456215"/>
        <dbReference type="ChEBI" id="CHEBI:456216"/>
        <dbReference type="EC" id="2.7.4.3"/>
    </reaction>
</comment>
<feature type="binding site" evidence="6">
    <location>
        <position position="127"/>
    </location>
    <ligand>
        <name>ATP</name>
        <dbReference type="ChEBI" id="CHEBI:30616"/>
    </ligand>
</feature>
<evidence type="ECO:0000256" key="8">
    <source>
        <dbReference type="RuleBase" id="RU003331"/>
    </source>
</evidence>
<dbReference type="KEGG" id="lao:AOX59_12745"/>
<dbReference type="AlphaFoldDB" id="A0A0U4FL33"/>
<feature type="binding site" evidence="6">
    <location>
        <position position="171"/>
    </location>
    <ligand>
        <name>AMP</name>
        <dbReference type="ChEBI" id="CHEBI:456215"/>
    </ligand>
</feature>
<dbReference type="GO" id="GO:0005737">
    <property type="term" value="C:cytoplasm"/>
    <property type="evidence" value="ECO:0007669"/>
    <property type="project" value="UniProtKB-SubCell"/>
</dbReference>
<dbReference type="SUPFAM" id="SSF52540">
    <property type="entry name" value="P-loop containing nucleoside triphosphate hydrolases"/>
    <property type="match status" value="1"/>
</dbReference>
<dbReference type="NCBIfam" id="NF001379">
    <property type="entry name" value="PRK00279.1-1"/>
    <property type="match status" value="1"/>
</dbReference>
<dbReference type="InterPro" id="IPR033690">
    <property type="entry name" value="Adenylat_kinase_CS"/>
</dbReference>
<dbReference type="NCBIfam" id="NF011100">
    <property type="entry name" value="PRK14527.1"/>
    <property type="match status" value="1"/>
</dbReference>
<evidence type="ECO:0000256" key="2">
    <source>
        <dbReference type="ARBA" id="ARBA00022727"/>
    </source>
</evidence>
<organism evidence="10 11">
    <name type="scientific">Lentibacillus amyloliquefaciens</name>
    <dbReference type="NCBI Taxonomy" id="1472767"/>
    <lineage>
        <taxon>Bacteria</taxon>
        <taxon>Bacillati</taxon>
        <taxon>Bacillota</taxon>
        <taxon>Bacilli</taxon>
        <taxon>Bacillales</taxon>
        <taxon>Bacillaceae</taxon>
        <taxon>Lentibacillus</taxon>
    </lineage>
</organism>
<dbReference type="GO" id="GO:0008270">
    <property type="term" value="F:zinc ion binding"/>
    <property type="evidence" value="ECO:0007669"/>
    <property type="project" value="UniProtKB-UniRule"/>
</dbReference>
<feature type="binding site" evidence="6">
    <location>
        <position position="153"/>
    </location>
    <ligand>
        <name>Zn(2+)</name>
        <dbReference type="ChEBI" id="CHEBI:29105"/>
        <note>structural</note>
    </ligand>
</feature>
<dbReference type="EC" id="2.7.4.3" evidence="6 8"/>
<dbReference type="EMBL" id="CP013862">
    <property type="protein sequence ID" value="ALX49374.1"/>
    <property type="molecule type" value="Genomic_DNA"/>
</dbReference>
<feature type="binding site" evidence="6">
    <location>
        <position position="133"/>
    </location>
    <ligand>
        <name>Zn(2+)</name>
        <dbReference type="ChEBI" id="CHEBI:29105"/>
        <note>structural</note>
    </ligand>
</feature>
<keyword evidence="6" id="KW-0862">Zinc</keyword>
<dbReference type="Proteomes" id="UP000050331">
    <property type="component" value="Chromosome"/>
</dbReference>
<comment type="pathway">
    <text evidence="6">Purine metabolism; AMP biosynthesis via salvage pathway; AMP from ADP: step 1/1.</text>
</comment>
<dbReference type="PANTHER" id="PTHR23359">
    <property type="entry name" value="NUCLEOTIDE KINASE"/>
    <property type="match status" value="1"/>
</dbReference>
<feature type="binding site" evidence="6">
    <location>
        <position position="31"/>
    </location>
    <ligand>
        <name>AMP</name>
        <dbReference type="ChEBI" id="CHEBI:456215"/>
    </ligand>
</feature>
<comment type="similarity">
    <text evidence="6 7">Belongs to the adenylate kinase family.</text>
</comment>
<feature type="binding site" evidence="6">
    <location>
        <begin position="85"/>
        <end position="88"/>
    </location>
    <ligand>
        <name>AMP</name>
        <dbReference type="ChEBI" id="CHEBI:456215"/>
    </ligand>
</feature>
<accession>A0A0U4FL33</accession>
<dbReference type="OrthoDB" id="9805030at2"/>
<keyword evidence="1 6" id="KW-0808">Transferase</keyword>
<keyword evidence="2 6" id="KW-0545">Nucleotide biosynthesis</keyword>
<dbReference type="NCBIfam" id="NF001381">
    <property type="entry name" value="PRK00279.1-3"/>
    <property type="match status" value="1"/>
</dbReference>
<evidence type="ECO:0000256" key="1">
    <source>
        <dbReference type="ARBA" id="ARBA00022679"/>
    </source>
</evidence>
<dbReference type="PRINTS" id="PR00094">
    <property type="entry name" value="ADENYLTKNASE"/>
</dbReference>
<feature type="binding site" evidence="6">
    <location>
        <begin position="10"/>
        <end position="15"/>
    </location>
    <ligand>
        <name>ATP</name>
        <dbReference type="ChEBI" id="CHEBI:30616"/>
    </ligand>
</feature>
<feature type="binding site" evidence="6">
    <location>
        <position position="130"/>
    </location>
    <ligand>
        <name>Zn(2+)</name>
        <dbReference type="ChEBI" id="CHEBI:29105"/>
        <note>structural</note>
    </ligand>
</feature>
<feature type="binding site" evidence="6">
    <location>
        <position position="92"/>
    </location>
    <ligand>
        <name>AMP</name>
        <dbReference type="ChEBI" id="CHEBI:456215"/>
    </ligand>
</feature>
<feature type="region of interest" description="NMP" evidence="6">
    <location>
        <begin position="30"/>
        <end position="59"/>
    </location>
</feature>
<keyword evidence="4 6" id="KW-0418">Kinase</keyword>
<dbReference type="InterPro" id="IPR027417">
    <property type="entry name" value="P-loop_NTPase"/>
</dbReference>
<protein>
    <recommendedName>
        <fullName evidence="6 8">Adenylate kinase</fullName>
        <shortName evidence="6">AK</shortName>
        <ecNumber evidence="6 8">2.7.4.3</ecNumber>
    </recommendedName>
    <alternativeName>
        <fullName evidence="6">ATP-AMP transphosphorylase</fullName>
    </alternativeName>
    <alternativeName>
        <fullName evidence="6">ATP:AMP phosphotransferase</fullName>
    </alternativeName>
    <alternativeName>
        <fullName evidence="6">Adenylate monophosphate kinase</fullName>
    </alternativeName>
</protein>
<comment type="subcellular location">
    <subcellularLocation>
        <location evidence="6 8">Cytoplasm</location>
    </subcellularLocation>
</comment>
<keyword evidence="11" id="KW-1185">Reference proteome</keyword>
<dbReference type="NCBIfam" id="TIGR01351">
    <property type="entry name" value="adk"/>
    <property type="match status" value="1"/>
</dbReference>
<dbReference type="InterPro" id="IPR006259">
    <property type="entry name" value="Adenyl_kin_sub"/>
</dbReference>
<evidence type="ECO:0000256" key="7">
    <source>
        <dbReference type="RuleBase" id="RU003330"/>
    </source>
</evidence>
<evidence type="ECO:0000256" key="6">
    <source>
        <dbReference type="HAMAP-Rule" id="MF_00235"/>
    </source>
</evidence>
<dbReference type="UniPathway" id="UPA00588">
    <property type="reaction ID" value="UER00649"/>
</dbReference>
<feature type="binding site" evidence="6">
    <location>
        <position position="199"/>
    </location>
    <ligand>
        <name>ATP</name>
        <dbReference type="ChEBI" id="CHEBI:30616"/>
    </ligand>
</feature>
<dbReference type="NCBIfam" id="NF001380">
    <property type="entry name" value="PRK00279.1-2"/>
    <property type="match status" value="1"/>
</dbReference>
<dbReference type="STRING" id="1472767.AOX59_12745"/>
<dbReference type="GO" id="GO:0044209">
    <property type="term" value="P:AMP salvage"/>
    <property type="evidence" value="ECO:0007669"/>
    <property type="project" value="UniProtKB-UniRule"/>
</dbReference>
<dbReference type="GO" id="GO:0005524">
    <property type="term" value="F:ATP binding"/>
    <property type="evidence" value="ECO:0007669"/>
    <property type="project" value="UniProtKB-UniRule"/>
</dbReference>
<dbReference type="RefSeq" id="WP_068446077.1">
    <property type="nucleotide sequence ID" value="NZ_CP013862.1"/>
</dbReference>
<feature type="binding site" evidence="6">
    <location>
        <position position="36"/>
    </location>
    <ligand>
        <name>AMP</name>
        <dbReference type="ChEBI" id="CHEBI:456215"/>
    </ligand>
</feature>
<evidence type="ECO:0000313" key="10">
    <source>
        <dbReference type="EMBL" id="ALX49374.1"/>
    </source>
</evidence>
<evidence type="ECO:0000256" key="4">
    <source>
        <dbReference type="ARBA" id="ARBA00022777"/>
    </source>
</evidence>
<dbReference type="InterPro" id="IPR007862">
    <property type="entry name" value="Adenylate_kinase_lid-dom"/>
</dbReference>
<feature type="binding site" evidence="6">
    <location>
        <begin position="136"/>
        <end position="137"/>
    </location>
    <ligand>
        <name>ATP</name>
        <dbReference type="ChEBI" id="CHEBI:30616"/>
    </ligand>
</feature>
<evidence type="ECO:0000313" key="11">
    <source>
        <dbReference type="Proteomes" id="UP000050331"/>
    </source>
</evidence>
<feature type="region of interest" description="LID" evidence="6">
    <location>
        <begin position="126"/>
        <end position="163"/>
    </location>
</feature>
<dbReference type="Gene3D" id="3.40.50.300">
    <property type="entry name" value="P-loop containing nucleotide triphosphate hydrolases"/>
    <property type="match status" value="1"/>
</dbReference>
<name>A0A0U4FL33_9BACI</name>
<comment type="function">
    <text evidence="6">Catalyzes the reversible transfer of the terminal phosphate group between ATP and AMP. Plays an important role in cellular energy homeostasis and in adenine nucleotide metabolism.</text>
</comment>
<keyword evidence="3 6" id="KW-0547">Nucleotide-binding</keyword>
<keyword evidence="6" id="KW-0479">Metal-binding</keyword>
<comment type="domain">
    <text evidence="6">Consists of three domains, a large central CORE domain and two small peripheral domains, NMPbind and LID, which undergo movements during catalysis. The LID domain closes over the site of phosphoryl transfer upon ATP binding. Assembling and dissambling the active center during each catalytic cycle provides an effective means to prevent ATP hydrolysis. Some bacteria have evolved a zinc-coordinating structure that stabilizes the LID domain.</text>
</comment>
<feature type="domain" description="Adenylate kinase active site lid" evidence="9">
    <location>
        <begin position="127"/>
        <end position="162"/>
    </location>
</feature>
<dbReference type="Pfam" id="PF05191">
    <property type="entry name" value="ADK_lid"/>
    <property type="match status" value="1"/>
</dbReference>
<feature type="binding site" evidence="6">
    <location>
        <position position="150"/>
    </location>
    <ligand>
        <name>Zn(2+)</name>
        <dbReference type="ChEBI" id="CHEBI:29105"/>
        <note>structural</note>
    </ligand>
</feature>
<evidence type="ECO:0000259" key="9">
    <source>
        <dbReference type="Pfam" id="PF05191"/>
    </source>
</evidence>
<feature type="binding site" evidence="6">
    <location>
        <position position="160"/>
    </location>
    <ligand>
        <name>AMP</name>
        <dbReference type="ChEBI" id="CHEBI:456215"/>
    </ligand>
</feature>
<keyword evidence="6" id="KW-0963">Cytoplasm</keyword>
<comment type="subunit">
    <text evidence="6 8">Monomer.</text>
</comment>
<evidence type="ECO:0000256" key="3">
    <source>
        <dbReference type="ARBA" id="ARBA00022741"/>
    </source>
</evidence>
<dbReference type="HAMAP" id="MF_00235">
    <property type="entry name" value="Adenylate_kinase_Adk"/>
    <property type="match status" value="1"/>
</dbReference>